<protein>
    <submittedName>
        <fullName evidence="1">Uncharacterized protein</fullName>
    </submittedName>
</protein>
<reference evidence="1" key="1">
    <citation type="submission" date="2022-01" db="EMBL/GenBank/DDBJ databases">
        <authorList>
            <person name="Criscuolo A."/>
        </authorList>
    </citation>
    <scope>NUCLEOTIDE SEQUENCE</scope>
    <source>
        <strain evidence="1">CIP111893</strain>
    </source>
</reference>
<sequence length="168" mass="18391">MGYLQVGNGASAPIHLASGPSICKSTGTKPNHAPVRVDSCKSTVVFYQDFSKSVFFCSVGTVSSVYYSAVSRKYRVKAINGSAKGCCKQEKSCYSFKKTTPITLPATLKRKNLLTEHKSKFSPSLSRKKRLNDGMHRRQLRSCSLALYGGGRLNGYSHPSNQQSSQKL</sequence>
<dbReference type="Proteomes" id="UP000838686">
    <property type="component" value="Unassembled WGS sequence"/>
</dbReference>
<organism evidence="1 2">
    <name type="scientific">Paenibacillus plantiphilus</name>
    <dbReference type="NCBI Taxonomy" id="2905650"/>
    <lineage>
        <taxon>Bacteria</taxon>
        <taxon>Bacillati</taxon>
        <taxon>Bacillota</taxon>
        <taxon>Bacilli</taxon>
        <taxon>Bacillales</taxon>
        <taxon>Paenibacillaceae</taxon>
        <taxon>Paenibacillus</taxon>
    </lineage>
</organism>
<dbReference type="EMBL" id="CAKMMF010000008">
    <property type="protein sequence ID" value="CAH1202652.1"/>
    <property type="molecule type" value="Genomic_DNA"/>
</dbReference>
<keyword evidence="2" id="KW-1185">Reference proteome</keyword>
<proteinExistence type="predicted"/>
<comment type="caution">
    <text evidence="1">The sequence shown here is derived from an EMBL/GenBank/DDBJ whole genome shotgun (WGS) entry which is preliminary data.</text>
</comment>
<accession>A0ABM9C5I7</accession>
<gene>
    <name evidence="1" type="ORF">PAECIP111893_01866</name>
</gene>
<evidence type="ECO:0000313" key="2">
    <source>
        <dbReference type="Proteomes" id="UP000838686"/>
    </source>
</evidence>
<name>A0ABM9C5I7_9BACL</name>
<evidence type="ECO:0000313" key="1">
    <source>
        <dbReference type="EMBL" id="CAH1202652.1"/>
    </source>
</evidence>